<feature type="region of interest" description="Disordered" evidence="1">
    <location>
        <begin position="59"/>
        <end position="103"/>
    </location>
</feature>
<dbReference type="Proteomes" id="UP001500975">
    <property type="component" value="Unassembled WGS sequence"/>
</dbReference>
<evidence type="ECO:0000256" key="1">
    <source>
        <dbReference type="SAM" id="MobiDB-lite"/>
    </source>
</evidence>
<sequence>MIAMTAMSLNAVASFIHQFTRTRGLAPAREDEQGVWTLQIEEDVLLALRAGPGEGQMTVLSSPGYVAPAAQASGQGNEEEEEDEPDGPEPPADADPQPSPWDIEVDGHSRLLTLSRHCEVDSLDAASFAALIDAYVFIYSLWETQLSPEPAEVDGPAHLLAMPLVWPAGGLV</sequence>
<evidence type="ECO:0000313" key="2">
    <source>
        <dbReference type="EMBL" id="GAA4357910.1"/>
    </source>
</evidence>
<organism evidence="2 3">
    <name type="scientific">Variovorax defluvii</name>
    <dbReference type="NCBI Taxonomy" id="913761"/>
    <lineage>
        <taxon>Bacteria</taxon>
        <taxon>Pseudomonadati</taxon>
        <taxon>Pseudomonadota</taxon>
        <taxon>Betaproteobacteria</taxon>
        <taxon>Burkholderiales</taxon>
        <taxon>Comamonadaceae</taxon>
        <taxon>Variovorax</taxon>
    </lineage>
</organism>
<feature type="compositionally biased region" description="Pro residues" evidence="1">
    <location>
        <begin position="88"/>
        <end position="99"/>
    </location>
</feature>
<feature type="compositionally biased region" description="Acidic residues" evidence="1">
    <location>
        <begin position="77"/>
        <end position="87"/>
    </location>
</feature>
<accession>A0ABP8IFQ1</accession>
<reference evidence="3" key="1">
    <citation type="journal article" date="2019" name="Int. J. Syst. Evol. Microbiol.">
        <title>The Global Catalogue of Microorganisms (GCM) 10K type strain sequencing project: providing services to taxonomists for standard genome sequencing and annotation.</title>
        <authorList>
            <consortium name="The Broad Institute Genomics Platform"/>
            <consortium name="The Broad Institute Genome Sequencing Center for Infectious Disease"/>
            <person name="Wu L."/>
            <person name="Ma J."/>
        </authorList>
    </citation>
    <scope>NUCLEOTIDE SEQUENCE [LARGE SCALE GENOMIC DNA]</scope>
    <source>
        <strain evidence="3">JCM 17804</strain>
    </source>
</reference>
<evidence type="ECO:0000313" key="3">
    <source>
        <dbReference type="Proteomes" id="UP001500975"/>
    </source>
</evidence>
<protein>
    <submittedName>
        <fullName evidence="2">Uncharacterized protein</fullName>
    </submittedName>
</protein>
<proteinExistence type="predicted"/>
<name>A0ABP8IFQ1_9BURK</name>
<keyword evidence="3" id="KW-1185">Reference proteome</keyword>
<comment type="caution">
    <text evidence="2">The sequence shown here is derived from an EMBL/GenBank/DDBJ whole genome shotgun (WGS) entry which is preliminary data.</text>
</comment>
<dbReference type="EMBL" id="BAABGJ010000081">
    <property type="protein sequence ID" value="GAA4357910.1"/>
    <property type="molecule type" value="Genomic_DNA"/>
</dbReference>
<gene>
    <name evidence="2" type="ORF">GCM10023165_52350</name>
</gene>